<reference evidence="3" key="1">
    <citation type="submission" date="2017-02" db="EMBL/GenBank/DDBJ databases">
        <authorList>
            <person name="Varghese N."/>
            <person name="Submissions S."/>
        </authorList>
    </citation>
    <scope>NUCLEOTIDE SEQUENCE [LARGE SCALE GENOMIC DNA]</scope>
    <source>
        <strain evidence="3">ATCC 51356</strain>
    </source>
</reference>
<feature type="region of interest" description="Disordered" evidence="1">
    <location>
        <begin position="1"/>
        <end position="20"/>
    </location>
</feature>
<evidence type="ECO:0000256" key="1">
    <source>
        <dbReference type="SAM" id="MobiDB-lite"/>
    </source>
</evidence>
<gene>
    <name evidence="2" type="ORF">SAMN02745171_00583</name>
</gene>
<dbReference type="AlphaFoldDB" id="A0A1T4LYA8"/>
<evidence type="ECO:0000313" key="2">
    <source>
        <dbReference type="EMBL" id="SJZ59710.1"/>
    </source>
</evidence>
<name>A0A1T4LYA8_9PORP</name>
<organism evidence="2 3">
    <name type="scientific">Porphyromonas circumdentaria</name>
    <dbReference type="NCBI Taxonomy" id="29524"/>
    <lineage>
        <taxon>Bacteria</taxon>
        <taxon>Pseudomonadati</taxon>
        <taxon>Bacteroidota</taxon>
        <taxon>Bacteroidia</taxon>
        <taxon>Bacteroidales</taxon>
        <taxon>Porphyromonadaceae</taxon>
        <taxon>Porphyromonas</taxon>
    </lineage>
</organism>
<sequence length="94" mass="10999">MIISWKKVAPRNPQKKSAQQNSLINYRGKTQYTAKIFAFYFFPNGIETIGIHYRKSPVKKRLPYLVKQSRAVVFRVSVNASDLMLLTQKQFLVY</sequence>
<proteinExistence type="predicted"/>
<dbReference type="Proteomes" id="UP000190121">
    <property type="component" value="Unassembled WGS sequence"/>
</dbReference>
<dbReference type="EMBL" id="FUXE01000004">
    <property type="protein sequence ID" value="SJZ59710.1"/>
    <property type="molecule type" value="Genomic_DNA"/>
</dbReference>
<accession>A0A1T4LYA8</accession>
<evidence type="ECO:0000313" key="3">
    <source>
        <dbReference type="Proteomes" id="UP000190121"/>
    </source>
</evidence>
<keyword evidence="3" id="KW-1185">Reference proteome</keyword>
<protein>
    <submittedName>
        <fullName evidence="2">Uncharacterized protein</fullName>
    </submittedName>
</protein>